<dbReference type="CDD" id="cd00033">
    <property type="entry name" value="CCP"/>
    <property type="match status" value="1"/>
</dbReference>
<dbReference type="Proteomes" id="UP000271889">
    <property type="component" value="Unassembled WGS sequence"/>
</dbReference>
<feature type="non-terminal residue" evidence="3">
    <location>
        <position position="1"/>
    </location>
</feature>
<organism evidence="3 4">
    <name type="scientific">Cylicostephanus goldi</name>
    <name type="common">Nematode worm</name>
    <dbReference type="NCBI Taxonomy" id="71465"/>
    <lineage>
        <taxon>Eukaryota</taxon>
        <taxon>Metazoa</taxon>
        <taxon>Ecdysozoa</taxon>
        <taxon>Nematoda</taxon>
        <taxon>Chromadorea</taxon>
        <taxon>Rhabditida</taxon>
        <taxon>Rhabditina</taxon>
        <taxon>Rhabditomorpha</taxon>
        <taxon>Strongyloidea</taxon>
        <taxon>Strongylidae</taxon>
        <taxon>Cylicostephanus</taxon>
    </lineage>
</organism>
<evidence type="ECO:0000313" key="3">
    <source>
        <dbReference type="EMBL" id="VDN33558.1"/>
    </source>
</evidence>
<reference evidence="3 4" key="1">
    <citation type="submission" date="2018-11" db="EMBL/GenBank/DDBJ databases">
        <authorList>
            <consortium name="Pathogen Informatics"/>
        </authorList>
    </citation>
    <scope>NUCLEOTIDE SEQUENCE [LARGE SCALE GENOMIC DNA]</scope>
</reference>
<dbReference type="OrthoDB" id="6480633at2759"/>
<proteinExistence type="predicted"/>
<dbReference type="AlphaFoldDB" id="A0A3P7ND88"/>
<keyword evidence="1" id="KW-1015">Disulfide bond</keyword>
<dbReference type="Pfam" id="PF00084">
    <property type="entry name" value="Sushi"/>
    <property type="match status" value="1"/>
</dbReference>
<keyword evidence="4" id="KW-1185">Reference proteome</keyword>
<dbReference type="SUPFAM" id="SSF57535">
    <property type="entry name" value="Complement control module/SCR domain"/>
    <property type="match status" value="1"/>
</dbReference>
<evidence type="ECO:0000313" key="4">
    <source>
        <dbReference type="Proteomes" id="UP000271889"/>
    </source>
</evidence>
<feature type="non-terminal residue" evidence="3">
    <location>
        <position position="128"/>
    </location>
</feature>
<dbReference type="InterPro" id="IPR000436">
    <property type="entry name" value="Sushi_SCR_CCP_dom"/>
</dbReference>
<dbReference type="Gene3D" id="2.10.70.10">
    <property type="entry name" value="Complement Module, domain 1"/>
    <property type="match status" value="1"/>
</dbReference>
<gene>
    <name evidence="3" type="ORF">CGOC_LOCUS12419</name>
</gene>
<protein>
    <recommendedName>
        <fullName evidence="2">Sushi domain-containing protein</fullName>
    </recommendedName>
</protein>
<sequence length="128" mass="14215">IFRTDINDIELQFFFLKQQYQRLAFAYSLDPTTHFPGYPRDGKILCYGWSDNGSIVRPMPSDHKGCLRLNSIANGQITYSAVKSMIYPVGTTATLVCDEGYMGGGQSAVLCVKTGWYPATGLGYCVHQ</sequence>
<feature type="domain" description="Sushi" evidence="2">
    <location>
        <begin position="66"/>
        <end position="125"/>
    </location>
</feature>
<dbReference type="EMBL" id="UYRV01123011">
    <property type="protein sequence ID" value="VDN33558.1"/>
    <property type="molecule type" value="Genomic_DNA"/>
</dbReference>
<evidence type="ECO:0000256" key="1">
    <source>
        <dbReference type="ARBA" id="ARBA00023157"/>
    </source>
</evidence>
<dbReference type="InterPro" id="IPR035976">
    <property type="entry name" value="Sushi/SCR/CCP_sf"/>
</dbReference>
<name>A0A3P7ND88_CYLGO</name>
<evidence type="ECO:0000259" key="2">
    <source>
        <dbReference type="SMART" id="SM00032"/>
    </source>
</evidence>
<accession>A0A3P7ND88</accession>
<dbReference type="SMART" id="SM00032">
    <property type="entry name" value="CCP"/>
    <property type="match status" value="1"/>
</dbReference>